<feature type="signal peptide" evidence="1">
    <location>
        <begin position="1"/>
        <end position="18"/>
    </location>
</feature>
<reference evidence="2 3" key="1">
    <citation type="submission" date="2018-05" db="EMBL/GenBank/DDBJ databases">
        <title>Abyssibacter profundi OUC007T gen. nov., sp. nov, a marine bacterium isolated from seawater of the Mariana Trench.</title>
        <authorList>
            <person name="Zhou S."/>
        </authorList>
    </citation>
    <scope>NUCLEOTIDE SEQUENCE [LARGE SCALE GENOMIC DNA]</scope>
    <source>
        <strain evidence="2 3">OUC007</strain>
    </source>
</reference>
<gene>
    <name evidence="2" type="ORF">DEH80_03750</name>
</gene>
<dbReference type="PANTHER" id="PTHR35716">
    <property type="entry name" value="OS05G0574700 PROTEIN-RELATED"/>
    <property type="match status" value="1"/>
</dbReference>
<dbReference type="RefSeq" id="WP_109719143.1">
    <property type="nucleotide sequence ID" value="NZ_QEQK01000003.1"/>
</dbReference>
<keyword evidence="1" id="KW-0732">Signal</keyword>
<evidence type="ECO:0000256" key="1">
    <source>
        <dbReference type="SAM" id="SignalP"/>
    </source>
</evidence>
<dbReference type="EMBL" id="QEQK01000003">
    <property type="protein sequence ID" value="PWN57062.1"/>
    <property type="molecule type" value="Genomic_DNA"/>
</dbReference>
<organism evidence="2 3">
    <name type="scientific">Abyssibacter profundi</name>
    <dbReference type="NCBI Taxonomy" id="2182787"/>
    <lineage>
        <taxon>Bacteria</taxon>
        <taxon>Pseudomonadati</taxon>
        <taxon>Pseudomonadota</taxon>
        <taxon>Gammaproteobacteria</taxon>
        <taxon>Chromatiales</taxon>
        <taxon>Oceanococcaceae</taxon>
        <taxon>Abyssibacter</taxon>
    </lineage>
</organism>
<protein>
    <recommendedName>
        <fullName evidence="4">DUF4864 domain-containing protein</fullName>
    </recommendedName>
</protein>
<proteinExistence type="predicted"/>
<dbReference type="Pfam" id="PF16156">
    <property type="entry name" value="DUF4864"/>
    <property type="match status" value="1"/>
</dbReference>
<evidence type="ECO:0008006" key="4">
    <source>
        <dbReference type="Google" id="ProtNLM"/>
    </source>
</evidence>
<dbReference type="AlphaFoldDB" id="A0A363UNQ6"/>
<sequence length="158" mass="16658">MSLRLAVLLMLGAGLCLGCSRSLDDPAKPHADLAPRAVVETVLRALQSNDEPTPDSGIATAFAFASPGNRAQTGPLPRFAAMVKTGYAPLLDHRRAEVGPPVATDGRLVFPVRVYPKEGAVRLYLFVLAESDSADCPGCWMTDGVVDRTDQAPAEVAA</sequence>
<accession>A0A363UNQ6</accession>
<dbReference type="InterPro" id="IPR032347">
    <property type="entry name" value="DUF4864"/>
</dbReference>
<dbReference type="Proteomes" id="UP000251800">
    <property type="component" value="Unassembled WGS sequence"/>
</dbReference>
<evidence type="ECO:0000313" key="3">
    <source>
        <dbReference type="Proteomes" id="UP000251800"/>
    </source>
</evidence>
<name>A0A363UNQ6_9GAMM</name>
<keyword evidence="3" id="KW-1185">Reference proteome</keyword>
<dbReference type="OrthoDB" id="850536at2"/>
<evidence type="ECO:0000313" key="2">
    <source>
        <dbReference type="EMBL" id="PWN57062.1"/>
    </source>
</evidence>
<feature type="chain" id="PRO_5016596034" description="DUF4864 domain-containing protein" evidence="1">
    <location>
        <begin position="19"/>
        <end position="158"/>
    </location>
</feature>
<comment type="caution">
    <text evidence="2">The sequence shown here is derived from an EMBL/GenBank/DDBJ whole genome shotgun (WGS) entry which is preliminary data.</text>
</comment>